<proteinExistence type="predicted"/>
<keyword evidence="1" id="KW-0732">Signal</keyword>
<dbReference type="Pfam" id="PF26215">
    <property type="entry name" value="HTH_animal"/>
    <property type="match status" value="1"/>
</dbReference>
<evidence type="ECO:0000313" key="3">
    <source>
        <dbReference type="EMBL" id="KYM78257.1"/>
    </source>
</evidence>
<accession>A0A195B1U5</accession>
<dbReference type="PANTHER" id="PTHR21301:SF11">
    <property type="entry name" value="GIY-YIG DOMAIN-CONTAINING PROTEIN"/>
    <property type="match status" value="1"/>
</dbReference>
<dbReference type="STRING" id="520822.A0A195B1U5"/>
<gene>
    <name evidence="3" type="ORF">ALC53_11281</name>
</gene>
<feature type="signal peptide" evidence="1">
    <location>
        <begin position="1"/>
        <end position="22"/>
    </location>
</feature>
<evidence type="ECO:0000259" key="2">
    <source>
        <dbReference type="Pfam" id="PF26215"/>
    </source>
</evidence>
<dbReference type="Proteomes" id="UP000078540">
    <property type="component" value="Unassembled WGS sequence"/>
</dbReference>
<feature type="domain" description="Helix-turn-helix" evidence="2">
    <location>
        <begin position="108"/>
        <end position="156"/>
    </location>
</feature>
<name>A0A195B1U5_9HYME</name>
<organism evidence="3 4">
    <name type="scientific">Atta colombica</name>
    <dbReference type="NCBI Taxonomy" id="520822"/>
    <lineage>
        <taxon>Eukaryota</taxon>
        <taxon>Metazoa</taxon>
        <taxon>Ecdysozoa</taxon>
        <taxon>Arthropoda</taxon>
        <taxon>Hexapoda</taxon>
        <taxon>Insecta</taxon>
        <taxon>Pterygota</taxon>
        <taxon>Neoptera</taxon>
        <taxon>Endopterygota</taxon>
        <taxon>Hymenoptera</taxon>
        <taxon>Apocrita</taxon>
        <taxon>Aculeata</taxon>
        <taxon>Formicoidea</taxon>
        <taxon>Formicidae</taxon>
        <taxon>Myrmicinae</taxon>
        <taxon>Atta</taxon>
    </lineage>
</organism>
<dbReference type="AlphaFoldDB" id="A0A195B1U5"/>
<dbReference type="InterPro" id="IPR058912">
    <property type="entry name" value="HTH_animal"/>
</dbReference>
<sequence>MGISFILLVVVAVVSIITGSFGCFIGKRSTTSDDTINIDYPDYSPKNENYPTSGAVMNSPISLVIAIFIEHFEKEALKKTFKKPEKKFLIFLNNQHPNIYFITDIKENQKQSEINSLVHRAFTISDKEHLQIELNHLKLTLQKNEHDKKNITKIINKYANKTMIFDTQLDEKILSILPYVKRTTDRINKILNEHNIRTIFKKPPKIGQKIGQILRNSKDQRPPFSSVGVYKIPCSCGQVHIGETERMVNL</sequence>
<keyword evidence="4" id="KW-1185">Reference proteome</keyword>
<dbReference type="EMBL" id="KQ976667">
    <property type="protein sequence ID" value="KYM78257.1"/>
    <property type="molecule type" value="Genomic_DNA"/>
</dbReference>
<evidence type="ECO:0000313" key="4">
    <source>
        <dbReference type="Proteomes" id="UP000078540"/>
    </source>
</evidence>
<reference evidence="3 4" key="1">
    <citation type="submission" date="2015-09" db="EMBL/GenBank/DDBJ databases">
        <title>Atta colombica WGS genome.</title>
        <authorList>
            <person name="Nygaard S."/>
            <person name="Hu H."/>
            <person name="Boomsma J."/>
            <person name="Zhang G."/>
        </authorList>
    </citation>
    <scope>NUCLEOTIDE SEQUENCE [LARGE SCALE GENOMIC DNA]</scope>
    <source>
        <strain evidence="3">Treedump-2</strain>
        <tissue evidence="3">Whole body</tissue>
    </source>
</reference>
<protein>
    <recommendedName>
        <fullName evidence="2">Helix-turn-helix domain-containing protein</fullName>
    </recommendedName>
</protein>
<evidence type="ECO:0000256" key="1">
    <source>
        <dbReference type="SAM" id="SignalP"/>
    </source>
</evidence>
<dbReference type="PANTHER" id="PTHR21301">
    <property type="entry name" value="REVERSE TRANSCRIPTASE"/>
    <property type="match status" value="1"/>
</dbReference>
<feature type="chain" id="PRO_5008269235" description="Helix-turn-helix domain-containing protein" evidence="1">
    <location>
        <begin position="23"/>
        <end position="250"/>
    </location>
</feature>